<feature type="transmembrane region" description="Helical" evidence="10">
    <location>
        <begin position="231"/>
        <end position="250"/>
    </location>
</feature>
<gene>
    <name evidence="11" type="primary">rsxD</name>
    <name evidence="11" type="ORF">CARN6_2270</name>
</gene>
<evidence type="ECO:0000256" key="6">
    <source>
        <dbReference type="ARBA" id="ARBA00022967"/>
    </source>
</evidence>
<evidence type="ECO:0000256" key="5">
    <source>
        <dbReference type="ARBA" id="ARBA00022692"/>
    </source>
</evidence>
<protein>
    <submittedName>
        <fullName evidence="11">Putative inner membrane oxidoreductase</fullName>
    </submittedName>
</protein>
<keyword evidence="2" id="KW-0597">Phosphoprotein</keyword>
<evidence type="ECO:0000256" key="10">
    <source>
        <dbReference type="SAM" id="Phobius"/>
    </source>
</evidence>
<dbReference type="NCBIfam" id="TIGR01946">
    <property type="entry name" value="rnfD"/>
    <property type="match status" value="1"/>
</dbReference>
<keyword evidence="4" id="KW-0288">FMN</keyword>
<dbReference type="Pfam" id="PF03116">
    <property type="entry name" value="NQR2_RnfD_RnfE"/>
    <property type="match status" value="1"/>
</dbReference>
<dbReference type="InterPro" id="IPR004338">
    <property type="entry name" value="NqrB/RnfD"/>
</dbReference>
<feature type="transmembrane region" description="Helical" evidence="10">
    <location>
        <begin position="288"/>
        <end position="307"/>
    </location>
</feature>
<reference evidence="11" key="1">
    <citation type="submission" date="2009-10" db="EMBL/GenBank/DDBJ databases">
        <title>Diversity of trophic interactions inside an arsenic-rich microbial ecosystem.</title>
        <authorList>
            <person name="Bertin P.N."/>
            <person name="Heinrich-Salmeron A."/>
            <person name="Pelletier E."/>
            <person name="Goulhen-Chollet F."/>
            <person name="Arsene-Ploetze F."/>
            <person name="Gallien S."/>
            <person name="Calteau A."/>
            <person name="Vallenet D."/>
            <person name="Casiot C."/>
            <person name="Chane-Woon-Ming B."/>
            <person name="Giloteaux L."/>
            <person name="Barakat M."/>
            <person name="Bonnefoy V."/>
            <person name="Bruneel O."/>
            <person name="Chandler M."/>
            <person name="Cleiss J."/>
            <person name="Duran R."/>
            <person name="Elbaz-Poulichet F."/>
            <person name="Fonknechten N."/>
            <person name="Lauga B."/>
            <person name="Mornico D."/>
            <person name="Ortet P."/>
            <person name="Schaeffer C."/>
            <person name="Siguier P."/>
            <person name="Alexander Thil Smith A."/>
            <person name="Van Dorsselaer A."/>
            <person name="Weissenbach J."/>
            <person name="Medigue C."/>
            <person name="Le Paslier D."/>
        </authorList>
    </citation>
    <scope>NUCLEOTIDE SEQUENCE</scope>
</reference>
<dbReference type="PANTHER" id="PTHR30578:SF0">
    <property type="entry name" value="ION-TRANSLOCATING OXIDOREDUCTASE COMPLEX SUBUNIT D"/>
    <property type="match status" value="1"/>
</dbReference>
<feature type="transmembrane region" description="Helical" evidence="10">
    <location>
        <begin position="93"/>
        <end position="111"/>
    </location>
</feature>
<keyword evidence="3" id="KW-0285">Flavoprotein</keyword>
<organism evidence="11">
    <name type="scientific">mine drainage metagenome</name>
    <dbReference type="NCBI Taxonomy" id="410659"/>
    <lineage>
        <taxon>unclassified sequences</taxon>
        <taxon>metagenomes</taxon>
        <taxon>ecological metagenomes</taxon>
    </lineage>
</organism>
<keyword evidence="1" id="KW-0813">Transport</keyword>
<evidence type="ECO:0000256" key="9">
    <source>
        <dbReference type="ARBA" id="ARBA00023136"/>
    </source>
</evidence>
<dbReference type="InterPro" id="IPR011303">
    <property type="entry name" value="RnfD_bac"/>
</dbReference>
<feature type="transmembrane region" description="Helical" evidence="10">
    <location>
        <begin position="200"/>
        <end position="224"/>
    </location>
</feature>
<evidence type="ECO:0000256" key="1">
    <source>
        <dbReference type="ARBA" id="ARBA00022448"/>
    </source>
</evidence>
<feature type="transmembrane region" description="Helical" evidence="10">
    <location>
        <begin position="41"/>
        <end position="58"/>
    </location>
</feature>
<name>E6QNE1_9ZZZZ</name>
<dbReference type="NCBIfam" id="NF002011">
    <property type="entry name" value="PRK00816.1"/>
    <property type="match status" value="1"/>
</dbReference>
<keyword evidence="8 10" id="KW-1133">Transmembrane helix</keyword>
<feature type="transmembrane region" description="Helical" evidence="10">
    <location>
        <begin position="313"/>
        <end position="331"/>
    </location>
</feature>
<evidence type="ECO:0000313" key="11">
    <source>
        <dbReference type="EMBL" id="CBI08762.1"/>
    </source>
</evidence>
<evidence type="ECO:0000256" key="7">
    <source>
        <dbReference type="ARBA" id="ARBA00022982"/>
    </source>
</evidence>
<evidence type="ECO:0000256" key="3">
    <source>
        <dbReference type="ARBA" id="ARBA00022630"/>
    </source>
</evidence>
<evidence type="ECO:0000256" key="8">
    <source>
        <dbReference type="ARBA" id="ARBA00022989"/>
    </source>
</evidence>
<keyword evidence="6" id="KW-1278">Translocase</keyword>
<dbReference type="PANTHER" id="PTHR30578">
    <property type="entry name" value="ELECTRON TRANSPORT COMPLEX PROTEIN RNFD"/>
    <property type="match status" value="1"/>
</dbReference>
<keyword evidence="5 10" id="KW-0812">Transmembrane</keyword>
<feature type="transmembrane region" description="Helical" evidence="10">
    <location>
        <begin position="123"/>
        <end position="142"/>
    </location>
</feature>
<comment type="caution">
    <text evidence="11">The sequence shown here is derived from an EMBL/GenBank/DDBJ whole genome shotgun (WGS) entry which is preliminary data.</text>
</comment>
<evidence type="ECO:0000256" key="2">
    <source>
        <dbReference type="ARBA" id="ARBA00022553"/>
    </source>
</evidence>
<sequence length="343" mass="37014">MSAFFSPFISKPDSVSAIMLKVILALIPGIALYVWYFGPAILVSITLASLTALATEAGMLKLRKRPIAPFLKDNSALLTAWLLALSIPPLAPWWLIVVGTAFCIAIAKHLYGGLGNNPFNPAMVGYAVLIVSFPVQMTHWITPQGMGAELGFGQQWQYIFSGMLPDGLTLDAVTMATPLDTLKTQLHLALPANEILTQPIFGHLAGHGSEMIALGFLIGGLYLLAARIISWHLPVAFLGTLFLIAGIFHMVDPTHYVAPVFHWFSGAAMLGAFFILTDPITSPTTRKGKLIFAAGAGLLTYLIRVYGAFPDGIAFATLLMNICVPLIDAYTQPKVFGKKEKQS</sequence>
<accession>E6QNE1</accession>
<keyword evidence="7" id="KW-0249">Electron transport</keyword>
<dbReference type="GO" id="GO:0005886">
    <property type="term" value="C:plasma membrane"/>
    <property type="evidence" value="ECO:0007669"/>
    <property type="project" value="TreeGrafter"/>
</dbReference>
<dbReference type="EMBL" id="CABQ01000268">
    <property type="protein sequence ID" value="CBI08762.1"/>
    <property type="molecule type" value="Genomic_DNA"/>
</dbReference>
<keyword evidence="9 10" id="KW-0472">Membrane</keyword>
<feature type="transmembrane region" description="Helical" evidence="10">
    <location>
        <begin position="15"/>
        <end position="35"/>
    </location>
</feature>
<dbReference type="HAMAP" id="MF_00462">
    <property type="entry name" value="RsxD_RnfD"/>
    <property type="match status" value="1"/>
</dbReference>
<proteinExistence type="inferred from homology"/>
<dbReference type="GO" id="GO:0022900">
    <property type="term" value="P:electron transport chain"/>
    <property type="evidence" value="ECO:0007669"/>
    <property type="project" value="InterPro"/>
</dbReference>
<dbReference type="AlphaFoldDB" id="E6QNE1"/>
<dbReference type="GO" id="GO:0055085">
    <property type="term" value="P:transmembrane transport"/>
    <property type="evidence" value="ECO:0007669"/>
    <property type="project" value="InterPro"/>
</dbReference>
<feature type="transmembrane region" description="Helical" evidence="10">
    <location>
        <begin position="256"/>
        <end position="276"/>
    </location>
</feature>
<evidence type="ECO:0000256" key="4">
    <source>
        <dbReference type="ARBA" id="ARBA00022643"/>
    </source>
</evidence>